<evidence type="ECO:0000313" key="2">
    <source>
        <dbReference type="Proteomes" id="UP000005141"/>
    </source>
</evidence>
<dbReference type="EMBL" id="ADGI01000025">
    <property type="protein sequence ID" value="EGV33525.1"/>
    <property type="molecule type" value="Genomic_DNA"/>
</dbReference>
<proteinExistence type="predicted"/>
<sequence length="76" mass="8978">MIMESLEKSIEIEVTQSQTAKTFYYLATCLLLLQILDRQHRTPAKGFHLYLYNVKRVFKLLLTRLFAEILKKKADT</sequence>
<dbReference type="HOGENOM" id="CLU_2651444_0_0_10"/>
<dbReference type="Proteomes" id="UP000005141">
    <property type="component" value="Unassembled WGS sequence"/>
</dbReference>
<protein>
    <submittedName>
        <fullName evidence="1">Uncharacterized protein</fullName>
    </submittedName>
</protein>
<comment type="caution">
    <text evidence="1">The sequence shown here is derived from an EMBL/GenBank/DDBJ whole genome shotgun (WGS) entry which is preliminary data.</text>
</comment>
<reference evidence="1 2" key="1">
    <citation type="submission" date="2011-07" db="EMBL/GenBank/DDBJ databases">
        <title>The Genome Sequence of Prevotella oulorum F0390.</title>
        <authorList>
            <consortium name="The Broad Institute Genome Sequencing Platform"/>
            <consortium name="The Broad Institute Genome Sequencing Center for Infectious Disease"/>
            <person name="Earl A."/>
            <person name="Ward D."/>
            <person name="Feldgarden M."/>
            <person name="Gevers D."/>
            <person name="Izard J."/>
            <person name="Ganesan A."/>
            <person name="Baranova O.V."/>
            <person name="Blanton J.M."/>
            <person name="Tanner A.C."/>
            <person name="Dewhirst F.E."/>
            <person name="Young S.K."/>
            <person name="Zeng Q."/>
            <person name="Gargeya S."/>
            <person name="Fitzgerald M."/>
            <person name="Haas B."/>
            <person name="Abouelleil A."/>
            <person name="Alvarado L."/>
            <person name="Arachchi H.M."/>
            <person name="Berlin A."/>
            <person name="Brown A."/>
            <person name="Chapman S.B."/>
            <person name="Chen Z."/>
            <person name="Dunbar C."/>
            <person name="Freedman E."/>
            <person name="Gearin G."/>
            <person name="Gellesch M."/>
            <person name="Goldberg J."/>
            <person name="Griggs A."/>
            <person name="Gujja S."/>
            <person name="Heiman D."/>
            <person name="Howarth C."/>
            <person name="Larson L."/>
            <person name="Lui A."/>
            <person name="MacDonald P.J.P."/>
            <person name="Mehta T."/>
            <person name="Montmayeur A."/>
            <person name="Murphy C."/>
            <person name="Neiman D."/>
            <person name="Pearson M."/>
            <person name="Priest M."/>
            <person name="Roberts A."/>
            <person name="Saif S."/>
            <person name="Shea T."/>
            <person name="Shenoy N."/>
            <person name="Sisk P."/>
            <person name="Stolte C."/>
            <person name="Sykes S."/>
            <person name="Wortman J."/>
            <person name="Nusbaum C."/>
            <person name="Birren B."/>
        </authorList>
    </citation>
    <scope>NUCLEOTIDE SEQUENCE [LARGE SCALE GENOMIC DNA]</scope>
    <source>
        <strain evidence="1 2">F0390</strain>
    </source>
</reference>
<dbReference type="AlphaFoldDB" id="G1WAB6"/>
<accession>G1WAB6</accession>
<evidence type="ECO:0000313" key="1">
    <source>
        <dbReference type="EMBL" id="EGV33525.1"/>
    </source>
</evidence>
<keyword evidence="2" id="KW-1185">Reference proteome</keyword>
<gene>
    <name evidence="1" type="ORF">HMPREF9431_00761</name>
</gene>
<organism evidence="1 2">
    <name type="scientific">Segatella oulorum F0390</name>
    <dbReference type="NCBI Taxonomy" id="702438"/>
    <lineage>
        <taxon>Bacteria</taxon>
        <taxon>Pseudomonadati</taxon>
        <taxon>Bacteroidota</taxon>
        <taxon>Bacteroidia</taxon>
        <taxon>Bacteroidales</taxon>
        <taxon>Prevotellaceae</taxon>
        <taxon>Segatella</taxon>
    </lineage>
</organism>
<name>G1WAB6_9BACT</name>